<protein>
    <submittedName>
        <fullName evidence="1">Putative RNA-directed DNA polymerase</fullName>
    </submittedName>
</protein>
<gene>
    <name evidence="1" type="ORF">g.119401</name>
</gene>
<keyword evidence="1" id="KW-0548">Nucleotidyltransferase</keyword>
<dbReference type="AlphaFoldDB" id="A0A2S2NF54"/>
<dbReference type="EMBL" id="GGMR01003181">
    <property type="protein sequence ID" value="MBY15800.1"/>
    <property type="molecule type" value="Transcribed_RNA"/>
</dbReference>
<accession>A0A2S2NF54</accession>
<keyword evidence="1" id="KW-0695">RNA-directed DNA polymerase</keyword>
<sequence length="101" mass="11535">MTYSIQIWGAAKKSNINLLQSFQSINLRIITGAPWLVSNQSLHNDLKIPTLPELASQSYKKLHTATINHPNPLISNIRSLTNPINPLRRLKRCWPRDLLNI</sequence>
<organism evidence="1">
    <name type="scientific">Schizaphis graminum</name>
    <name type="common">Green bug aphid</name>
    <dbReference type="NCBI Taxonomy" id="13262"/>
    <lineage>
        <taxon>Eukaryota</taxon>
        <taxon>Metazoa</taxon>
        <taxon>Ecdysozoa</taxon>
        <taxon>Arthropoda</taxon>
        <taxon>Hexapoda</taxon>
        <taxon>Insecta</taxon>
        <taxon>Pterygota</taxon>
        <taxon>Neoptera</taxon>
        <taxon>Paraneoptera</taxon>
        <taxon>Hemiptera</taxon>
        <taxon>Sternorrhyncha</taxon>
        <taxon>Aphidomorpha</taxon>
        <taxon>Aphidoidea</taxon>
        <taxon>Aphididae</taxon>
        <taxon>Aphidini</taxon>
        <taxon>Schizaphis</taxon>
    </lineage>
</organism>
<proteinExistence type="predicted"/>
<dbReference type="GO" id="GO:0003964">
    <property type="term" value="F:RNA-directed DNA polymerase activity"/>
    <property type="evidence" value="ECO:0007669"/>
    <property type="project" value="UniProtKB-KW"/>
</dbReference>
<name>A0A2S2NF54_SCHGA</name>
<reference evidence="1" key="1">
    <citation type="submission" date="2018-04" db="EMBL/GenBank/DDBJ databases">
        <title>Transcriptome of Schizaphis graminum biotype I.</title>
        <authorList>
            <person name="Scully E.D."/>
            <person name="Geib S.M."/>
            <person name="Palmer N.A."/>
            <person name="Koch K."/>
            <person name="Bradshaw J."/>
            <person name="Heng-Moss T."/>
            <person name="Sarath G."/>
        </authorList>
    </citation>
    <scope>NUCLEOTIDE SEQUENCE</scope>
</reference>
<evidence type="ECO:0000313" key="1">
    <source>
        <dbReference type="EMBL" id="MBY15800.1"/>
    </source>
</evidence>
<keyword evidence="1" id="KW-0808">Transferase</keyword>